<evidence type="ECO:0000256" key="1">
    <source>
        <dbReference type="ARBA" id="ARBA00004141"/>
    </source>
</evidence>
<keyword evidence="5" id="KW-0472">Membrane</keyword>
<feature type="compositionally biased region" description="Basic and acidic residues" evidence="7">
    <location>
        <begin position="247"/>
        <end position="278"/>
    </location>
</feature>
<feature type="region of interest" description="Disordered" evidence="7">
    <location>
        <begin position="173"/>
        <end position="303"/>
    </location>
</feature>
<proteinExistence type="inferred from homology"/>
<sequence length="333" mass="37123">MRLFYAVLRVLSITGSVVYPTYASYKTLSKRPTQEADLERWLMYWSVMGVVVGIEMVAEWLIRWIPLYYYLKTIFLMYLALPQTQGATPLYNHRLLPLLEHYEPQIDASMARLRSRAYDFVRAKLQELWARVINAPPPSPSAPAPTMQDNPVAFATGFLKTWSPFLVAASGAMMQPQQQTQPTIEGGGHGGRSRSSSASSTSSFAPTDINLTSKAKPAIQRSGAVNVRNRTGRNAPRTSDVRIPTVKQDEGQSRVSRRSEGASREERRESKPKPKVQVDELDSEIEEDEGLVSPDGDAAPSKASSAYEKLFRLIHALGHSQATPKNHICGWQC</sequence>
<evidence type="ECO:0000256" key="3">
    <source>
        <dbReference type="ARBA" id="ARBA00022692"/>
    </source>
</evidence>
<evidence type="ECO:0000313" key="8">
    <source>
        <dbReference type="EMBL" id="CAE6448351.1"/>
    </source>
</evidence>
<organism evidence="8 9">
    <name type="scientific">Rhizoctonia solani</name>
    <dbReference type="NCBI Taxonomy" id="456999"/>
    <lineage>
        <taxon>Eukaryota</taxon>
        <taxon>Fungi</taxon>
        <taxon>Dikarya</taxon>
        <taxon>Basidiomycota</taxon>
        <taxon>Agaricomycotina</taxon>
        <taxon>Agaricomycetes</taxon>
        <taxon>Cantharellales</taxon>
        <taxon>Ceratobasidiaceae</taxon>
        <taxon>Rhizoctonia</taxon>
    </lineage>
</organism>
<evidence type="ECO:0000256" key="2">
    <source>
        <dbReference type="ARBA" id="ARBA00008573"/>
    </source>
</evidence>
<evidence type="ECO:0000313" key="9">
    <source>
        <dbReference type="Proteomes" id="UP000663846"/>
    </source>
</evidence>
<gene>
    <name evidence="8" type="ORF">RDB_LOCUS141582</name>
</gene>
<dbReference type="GO" id="GO:0016020">
    <property type="term" value="C:membrane"/>
    <property type="evidence" value="ECO:0007669"/>
    <property type="project" value="UniProtKB-SubCell"/>
</dbReference>
<dbReference type="AlphaFoldDB" id="A0A8H3B695"/>
<reference evidence="8" key="1">
    <citation type="submission" date="2021-01" db="EMBL/GenBank/DDBJ databases">
        <authorList>
            <person name="Kaushik A."/>
        </authorList>
    </citation>
    <scope>NUCLEOTIDE SEQUENCE</scope>
    <source>
        <strain evidence="8">AG1-1C</strain>
    </source>
</reference>
<evidence type="ECO:0000256" key="7">
    <source>
        <dbReference type="SAM" id="MobiDB-lite"/>
    </source>
</evidence>
<feature type="compositionally biased region" description="Low complexity" evidence="7">
    <location>
        <begin position="173"/>
        <end position="183"/>
    </location>
</feature>
<comment type="caution">
    <text evidence="8">The sequence shown here is derived from an EMBL/GenBank/DDBJ whole genome shotgun (WGS) entry which is preliminary data.</text>
</comment>
<comment type="similarity">
    <text evidence="2 6">Belongs to the DP1 family.</text>
</comment>
<feature type="compositionally biased region" description="Low complexity" evidence="7">
    <location>
        <begin position="193"/>
        <end position="203"/>
    </location>
</feature>
<dbReference type="Proteomes" id="UP000663846">
    <property type="component" value="Unassembled WGS sequence"/>
</dbReference>
<dbReference type="PANTHER" id="PTHR12300:SF161">
    <property type="entry name" value="RECEPTOR EXPRESSION-ENHANCING PROTEIN"/>
    <property type="match status" value="1"/>
</dbReference>
<evidence type="ECO:0000256" key="5">
    <source>
        <dbReference type="ARBA" id="ARBA00023136"/>
    </source>
</evidence>
<dbReference type="EMBL" id="CAJMWS010000504">
    <property type="protein sequence ID" value="CAE6448351.1"/>
    <property type="molecule type" value="Genomic_DNA"/>
</dbReference>
<accession>A0A8H3B695</accession>
<comment type="subcellular location">
    <subcellularLocation>
        <location evidence="1 6">Membrane</location>
        <topology evidence="1 6">Multi-pass membrane protein</topology>
    </subcellularLocation>
</comment>
<protein>
    <recommendedName>
        <fullName evidence="6">Protein YOP1</fullName>
    </recommendedName>
</protein>
<feature type="compositionally biased region" description="Acidic residues" evidence="7">
    <location>
        <begin position="279"/>
        <end position="290"/>
    </location>
</feature>
<dbReference type="PANTHER" id="PTHR12300">
    <property type="entry name" value="HVA22-LIKE PROTEINS"/>
    <property type="match status" value="1"/>
</dbReference>
<dbReference type="InterPro" id="IPR004345">
    <property type="entry name" value="TB2_DP1_HVA22"/>
</dbReference>
<dbReference type="Pfam" id="PF03134">
    <property type="entry name" value="TB2_DP1_HVA22"/>
    <property type="match status" value="1"/>
</dbReference>
<name>A0A8H3B695_9AGAM</name>
<keyword evidence="4" id="KW-1133">Transmembrane helix</keyword>
<keyword evidence="3" id="KW-0812">Transmembrane</keyword>
<evidence type="ECO:0000256" key="6">
    <source>
        <dbReference type="RuleBase" id="RU362006"/>
    </source>
</evidence>
<evidence type="ECO:0000256" key="4">
    <source>
        <dbReference type="ARBA" id="ARBA00022989"/>
    </source>
</evidence>